<gene>
    <name evidence="1" type="ORF">BGT96224V316_LOCUS860</name>
</gene>
<keyword evidence="2" id="KW-1185">Reference proteome</keyword>
<organism evidence="1 2">
    <name type="scientific">Blumeria graminis f. sp. tritici</name>
    <dbReference type="NCBI Taxonomy" id="62690"/>
    <lineage>
        <taxon>Eukaryota</taxon>
        <taxon>Fungi</taxon>
        <taxon>Dikarya</taxon>
        <taxon>Ascomycota</taxon>
        <taxon>Pezizomycotina</taxon>
        <taxon>Leotiomycetes</taxon>
        <taxon>Erysiphales</taxon>
        <taxon>Erysiphaceae</taxon>
        <taxon>Blumeria</taxon>
    </lineage>
</organism>
<evidence type="ECO:0000313" key="1">
    <source>
        <dbReference type="EMBL" id="VCU39605.1"/>
    </source>
</evidence>
<dbReference type="EMBL" id="LR026985">
    <property type="protein sequence ID" value="VCU39605.1"/>
    <property type="molecule type" value="Genomic_DNA"/>
</dbReference>
<accession>A0A9X9L967</accession>
<protein>
    <submittedName>
        <fullName evidence="1">Bgt-50916</fullName>
    </submittedName>
</protein>
<evidence type="ECO:0000313" key="2">
    <source>
        <dbReference type="Proteomes" id="UP000324639"/>
    </source>
</evidence>
<dbReference type="AlphaFoldDB" id="A0A9X9L967"/>
<dbReference type="Proteomes" id="UP000324639">
    <property type="component" value="Chromosome Bgt_-02"/>
</dbReference>
<name>A0A9X9L967_BLUGR</name>
<reference evidence="1 2" key="1">
    <citation type="submission" date="2018-08" db="EMBL/GenBank/DDBJ databases">
        <authorList>
            <person name="Muller C M."/>
        </authorList>
    </citation>
    <scope>NUCLEOTIDE SEQUENCE [LARGE SCALE GENOMIC DNA]</scope>
</reference>
<sequence>MLLHYTSPEHPADPYPRFFSNAISIVFLGSLAYNIRASSYYPLEEECTKTSCYPVSRISSVLYSSFICPLLKFHLSI</sequence>
<proteinExistence type="predicted"/>